<dbReference type="AlphaFoldDB" id="A0A9N9GJZ1"/>
<comment type="caution">
    <text evidence="2">The sequence shown here is derived from an EMBL/GenBank/DDBJ whole genome shotgun (WGS) entry which is preliminary data.</text>
</comment>
<name>A0A9N9GJZ1_9GLOM</name>
<accession>A0A9N9GJZ1</accession>
<dbReference type="EMBL" id="CAJVPS010005548">
    <property type="protein sequence ID" value="CAG8616063.1"/>
    <property type="molecule type" value="Genomic_DNA"/>
</dbReference>
<evidence type="ECO:0000313" key="3">
    <source>
        <dbReference type="Proteomes" id="UP000789508"/>
    </source>
</evidence>
<proteinExistence type="predicted"/>
<evidence type="ECO:0000256" key="1">
    <source>
        <dbReference type="SAM" id="MobiDB-lite"/>
    </source>
</evidence>
<reference evidence="2" key="1">
    <citation type="submission" date="2021-06" db="EMBL/GenBank/DDBJ databases">
        <authorList>
            <person name="Kallberg Y."/>
            <person name="Tangrot J."/>
            <person name="Rosling A."/>
        </authorList>
    </citation>
    <scope>NUCLEOTIDE SEQUENCE</scope>
    <source>
        <strain evidence="2">FL130A</strain>
    </source>
</reference>
<feature type="non-terminal residue" evidence="2">
    <location>
        <position position="586"/>
    </location>
</feature>
<evidence type="ECO:0000313" key="2">
    <source>
        <dbReference type="EMBL" id="CAG8616063.1"/>
    </source>
</evidence>
<organism evidence="2 3">
    <name type="scientific">Ambispora leptoticha</name>
    <dbReference type="NCBI Taxonomy" id="144679"/>
    <lineage>
        <taxon>Eukaryota</taxon>
        <taxon>Fungi</taxon>
        <taxon>Fungi incertae sedis</taxon>
        <taxon>Mucoromycota</taxon>
        <taxon>Glomeromycotina</taxon>
        <taxon>Glomeromycetes</taxon>
        <taxon>Archaeosporales</taxon>
        <taxon>Ambisporaceae</taxon>
        <taxon>Ambispora</taxon>
    </lineage>
</organism>
<feature type="region of interest" description="Disordered" evidence="1">
    <location>
        <begin position="138"/>
        <end position="199"/>
    </location>
</feature>
<dbReference type="Proteomes" id="UP000789508">
    <property type="component" value="Unassembled WGS sequence"/>
</dbReference>
<sequence length="586" mass="67507">MSSRWCAYFDKTDPKEYCFLDFYEYRSKQVDFTFSFQKESYKLQMDLDNLMKDGSEESKETAMISRGSSYSYGDNGMLSTLWSECPLLENGTLTTTGTMECCLPYGRNGHRDTFCDVNAFWNKIELNRRLQDQLQTAEVEATNNNRNRKSQKRSAEEASPIVTPPPNLRDRSPSPSYYNGNNSLDDYDEESAEKTNDYESDVEIIRKEDDNPFDVRKDEGSTKYKVVLSWRHAIDNMVINNVSGNDWVTRDGHNISIDFRNFQLKSIEKLEADPSLSYAKEIDLILCLSSIMYCNELKPKYVECSQKAWNEARPRSLIPKELPTVADLAIIEYSRLLNDKQLLDTKWRNNWAKGNTLLTDEDKDIFDCVQIVSRNFFTYLSSVSYDEDKKLDEDTFVHRYCHQTLEEIFNKIELSLVWANGESESSKERRLLDGHNHGRKPDFRILSKIDDTEREFVFGEIKPPHCPNTINKTIVKLAEFMKGSLDFIIDIHGYVAGLETYELKPIGSEIKIFSIDLVYDGLYRFNLLSKVLFPTESANFVNIVTVVSTLYSLLSSVSPALSVTPQMPIPTPINGQSDEDDTPEKF</sequence>
<gene>
    <name evidence="2" type="ORF">ALEPTO_LOCUS8761</name>
</gene>
<feature type="compositionally biased region" description="Low complexity" evidence="1">
    <location>
        <begin position="173"/>
        <end position="183"/>
    </location>
</feature>
<dbReference type="OrthoDB" id="2372095at2759"/>
<protein>
    <submittedName>
        <fullName evidence="2">4450_t:CDS:1</fullName>
    </submittedName>
</protein>
<keyword evidence="3" id="KW-1185">Reference proteome</keyword>